<protein>
    <submittedName>
        <fullName evidence="4">Homocitrate synthase</fullName>
        <ecNumber evidence="4">2.3.3.14</ecNumber>
    </submittedName>
</protein>
<feature type="domain" description="Pyruvate carboxyltransferase" evidence="3">
    <location>
        <begin position="6"/>
        <end position="280"/>
    </location>
</feature>
<dbReference type="OrthoDB" id="570404at2"/>
<evidence type="ECO:0000256" key="1">
    <source>
        <dbReference type="ARBA" id="ARBA00022679"/>
    </source>
</evidence>
<dbReference type="GO" id="GO:0004410">
    <property type="term" value="F:homocitrate synthase activity"/>
    <property type="evidence" value="ECO:0007669"/>
    <property type="project" value="UniProtKB-EC"/>
</dbReference>
<evidence type="ECO:0000313" key="4">
    <source>
        <dbReference type="EMBL" id="AFZ33825.1"/>
    </source>
</evidence>
<dbReference type="PROSITE" id="PS00815">
    <property type="entry name" value="AIPM_HOMOCIT_SYNTH_1"/>
    <property type="match status" value="1"/>
</dbReference>
<dbReference type="EC" id="2.3.3.14" evidence="4"/>
<dbReference type="Proteomes" id="UP000010473">
    <property type="component" value="Chromosome"/>
</dbReference>
<dbReference type="eggNOG" id="COG0119">
    <property type="taxonomic scope" value="Bacteria"/>
</dbReference>
<dbReference type="InterPro" id="IPR013785">
    <property type="entry name" value="Aldolase_TIM"/>
</dbReference>
<keyword evidence="5" id="KW-1185">Reference proteome</keyword>
<organism evidence="4 5">
    <name type="scientific">Stanieria cyanosphaera (strain ATCC 29371 / PCC 7437)</name>
    <dbReference type="NCBI Taxonomy" id="111780"/>
    <lineage>
        <taxon>Bacteria</taxon>
        <taxon>Bacillati</taxon>
        <taxon>Cyanobacteriota</taxon>
        <taxon>Cyanophyceae</taxon>
        <taxon>Pleurocapsales</taxon>
        <taxon>Dermocarpellaceae</taxon>
        <taxon>Stanieria</taxon>
    </lineage>
</organism>
<keyword evidence="1 2" id="KW-0808">Transferase</keyword>
<reference evidence="5" key="1">
    <citation type="journal article" date="2013" name="Proc. Natl. Acad. Sci. U.S.A.">
        <title>Improving the coverage of the cyanobacterial phylum using diversity-driven genome sequencing.</title>
        <authorList>
            <person name="Shih P.M."/>
            <person name="Wu D."/>
            <person name="Latifi A."/>
            <person name="Axen S.D."/>
            <person name="Fewer D.P."/>
            <person name="Talla E."/>
            <person name="Calteau A."/>
            <person name="Cai F."/>
            <person name="Tandeau de Marsac N."/>
            <person name="Rippka R."/>
            <person name="Herdman M."/>
            <person name="Sivonen K."/>
            <person name="Coursin T."/>
            <person name="Laurent T."/>
            <person name="Goodwin L."/>
            <person name="Nolan M."/>
            <person name="Davenport K.W."/>
            <person name="Han C.S."/>
            <person name="Rubin E.M."/>
            <person name="Eisen J.A."/>
            <person name="Woyke T."/>
            <person name="Gugger M."/>
            <person name="Kerfeld C.A."/>
        </authorList>
    </citation>
    <scope>NUCLEOTIDE SEQUENCE [LARGE SCALE GENOMIC DNA]</scope>
    <source>
        <strain evidence="5">ATCC 29371 / PCC 7437</strain>
    </source>
</reference>
<evidence type="ECO:0000313" key="5">
    <source>
        <dbReference type="Proteomes" id="UP000010473"/>
    </source>
</evidence>
<dbReference type="HOGENOM" id="CLU_022158_4_2_3"/>
<dbReference type="PROSITE" id="PS50991">
    <property type="entry name" value="PYR_CT"/>
    <property type="match status" value="1"/>
</dbReference>
<dbReference type="PATRIC" id="fig|111780.3.peg.214"/>
<dbReference type="PANTHER" id="PTHR42880">
    <property type="entry name" value="HOMOCITRATE SYNTHASE"/>
    <property type="match status" value="1"/>
</dbReference>
<sequence length="396" mass="44931">MERIELTISDETLRDGEQQAGVFFDLETKETLAHLIAQTGVAQIAIMPAIHPTEEQLFTKLVAKNKSKYLIASTMMDRFYIDQSQACGAKQIILFHALSDRLMFLRDEEIRNDPHYYQKTIDDDIPAVVIAKIRQNAIAHILAHLQYATQLGLKICFAAEDASRADFDFLVQCINTFAPYIEQFLLCDTLGILTPEKTYIWLRDLLEYTKNVPLTVHFHNDLGLALENTIQAVIAGASGISGTFGGIGERAGNVALEQILNALKIRMGWEVAGINYDALDLVSEHLEKLGVRAYPPYSKGAQRYETGIHVHSILRDRSSYSIFPEIEPEIWFGKCSGASNFQYLFEKYLNQPLPPEKYESLRSQIKALAIQYKRSFSTEEVIELLEQRILQIEYSN</sequence>
<evidence type="ECO:0000256" key="2">
    <source>
        <dbReference type="RuleBase" id="RU003523"/>
    </source>
</evidence>
<dbReference type="Pfam" id="PF00682">
    <property type="entry name" value="HMGL-like"/>
    <property type="match status" value="2"/>
</dbReference>
<gene>
    <name evidence="4" type="ordered locus">Sta7437_0207</name>
</gene>
<dbReference type="GO" id="GO:0019752">
    <property type="term" value="P:carboxylic acid metabolic process"/>
    <property type="evidence" value="ECO:0007669"/>
    <property type="project" value="InterPro"/>
</dbReference>
<comment type="similarity">
    <text evidence="2">Belongs to the alpha-IPM synthase/homocitrate synthase family.</text>
</comment>
<name>K9XMJ6_STAC7</name>
<dbReference type="InterPro" id="IPR000891">
    <property type="entry name" value="PYR_CT"/>
</dbReference>
<dbReference type="KEGG" id="scs:Sta7437_0207"/>
<dbReference type="SUPFAM" id="SSF51569">
    <property type="entry name" value="Aldolase"/>
    <property type="match status" value="1"/>
</dbReference>
<dbReference type="InterPro" id="IPR002034">
    <property type="entry name" value="AIPM/Hcit_synth_CS"/>
</dbReference>
<dbReference type="RefSeq" id="WP_015191498.1">
    <property type="nucleotide sequence ID" value="NC_019748.1"/>
</dbReference>
<dbReference type="STRING" id="111780.Sta7437_0207"/>
<proteinExistence type="inferred from homology"/>
<accession>K9XMJ6</accession>
<keyword evidence="4" id="KW-0012">Acyltransferase</keyword>
<dbReference type="EMBL" id="CP003653">
    <property type="protein sequence ID" value="AFZ33825.1"/>
    <property type="molecule type" value="Genomic_DNA"/>
</dbReference>
<evidence type="ECO:0000259" key="3">
    <source>
        <dbReference type="PROSITE" id="PS50991"/>
    </source>
</evidence>
<dbReference type="PANTHER" id="PTHR42880:SF1">
    <property type="entry name" value="ISOPROPYLMALATE_HOMOCITRATE_CITRAMALATE SYNTHASE FAMILY PROTEIN"/>
    <property type="match status" value="1"/>
</dbReference>
<dbReference type="AlphaFoldDB" id="K9XMJ6"/>
<dbReference type="Gene3D" id="3.20.20.70">
    <property type="entry name" value="Aldolase class I"/>
    <property type="match status" value="1"/>
</dbReference>